<comment type="subcellular location">
    <subcellularLocation>
        <location evidence="1">Membrane</location>
        <topology evidence="1">Multi-pass membrane protein</topology>
    </subcellularLocation>
</comment>
<sequence>MEYGIYITNLRAADKPDPRAPSEAPNARAKACKDLKKPVKRNAHRFKPGSNSCAPNAIGLTIYKPCRVKVLELDVEMGVQFQAKPRLTLIGGKGGLPLRIDLRKGNTQGRKAMGLRDILIVRNDDRSGVKTNWWINPDIIPLPPSRRTWGRTEFLGFWSIPHLCISSWTTGSVLVSLGLSTWETVAVLLVGQGLVAYLAICNGWIGGKWHIGFTVAQRAILGVYGSFVGIVMSVVMSIIWYGSQAWLGGLCISVILGSCSSAFLNMPNTLPEGALMQTRDLISFILFHLLSVPFMLVGPEKIKHPVILSNVLAVIVMISLTLWTVKTGEFRDPSGGWDTVHAQTNRWWTWLYGITSILGSVSSGILNHADFTRFARRQGVQTSGTLFGLFVPGTIIPLLGIVTASMNTDASGQPIWNPVDLLMDRLARDYTFLTRAACFFCAAGLITSQLAQNVLGNAYAAGMGLAGLFPKYVNIKRGCIIAAMLSWAFQPWQFYYLSSMYLDILSDFSVFLMPLTGIMISDFFLVRRQRIQLTHLYTRDTSGSYYFTYGVNWRALFVWLACVAPAIPGMIDNLQIKDRTEVTVAVLYYRGFCIFGFVQSLVVYWGIMRCFPPKGLGEQDEVDVYGTFASEEAIDLGITPFNKEFEVEGERLRGSFDDLELEDLVEDEKEKSEKEELKDVDLEDGEDQGLLKERFGARVI</sequence>
<dbReference type="NCBIfam" id="TIGR00800">
    <property type="entry name" value="ncs1"/>
    <property type="match status" value="1"/>
</dbReference>
<evidence type="ECO:0000313" key="9">
    <source>
        <dbReference type="Proteomes" id="UP000479691"/>
    </source>
</evidence>
<protein>
    <submittedName>
        <fullName evidence="8">Thiamine transporter thi7</fullName>
    </submittedName>
</protein>
<feature type="transmembrane region" description="Helical" evidence="7">
    <location>
        <begin position="155"/>
        <end position="179"/>
    </location>
</feature>
<dbReference type="InterPro" id="IPR045225">
    <property type="entry name" value="Uracil/uridine/allantoin_perm"/>
</dbReference>
<organism evidence="8 9">
    <name type="scientific">Orbilia oligospora</name>
    <name type="common">Nematode-trapping fungus</name>
    <name type="synonym">Arthrobotrys oligospora</name>
    <dbReference type="NCBI Taxonomy" id="2813651"/>
    <lineage>
        <taxon>Eukaryota</taxon>
        <taxon>Fungi</taxon>
        <taxon>Dikarya</taxon>
        <taxon>Ascomycota</taxon>
        <taxon>Pezizomycotina</taxon>
        <taxon>Orbiliomycetes</taxon>
        <taxon>Orbiliales</taxon>
        <taxon>Orbiliaceae</taxon>
        <taxon>Orbilia</taxon>
    </lineage>
</organism>
<feature type="transmembrane region" description="Helical" evidence="7">
    <location>
        <begin position="480"/>
        <end position="498"/>
    </location>
</feature>
<feature type="transmembrane region" description="Helical" evidence="7">
    <location>
        <begin position="432"/>
        <end position="451"/>
    </location>
</feature>
<evidence type="ECO:0000256" key="4">
    <source>
        <dbReference type="ARBA" id="ARBA00022989"/>
    </source>
</evidence>
<dbReference type="InterPro" id="IPR012681">
    <property type="entry name" value="NCS1"/>
</dbReference>
<feature type="transmembrane region" description="Helical" evidence="7">
    <location>
        <begin position="347"/>
        <end position="366"/>
    </location>
</feature>
<dbReference type="CDD" id="cd11482">
    <property type="entry name" value="SLC-NCS1sbd_NRT1-like"/>
    <property type="match status" value="1"/>
</dbReference>
<feature type="transmembrane region" description="Helical" evidence="7">
    <location>
        <begin position="504"/>
        <end position="525"/>
    </location>
</feature>
<dbReference type="Proteomes" id="UP000479691">
    <property type="component" value="Unassembled WGS sequence"/>
</dbReference>
<feature type="transmembrane region" description="Helical" evidence="7">
    <location>
        <begin position="587"/>
        <end position="607"/>
    </location>
</feature>
<feature type="transmembrane region" description="Helical" evidence="7">
    <location>
        <begin position="304"/>
        <end position="326"/>
    </location>
</feature>
<comment type="similarity">
    <text evidence="2">Belongs to the purine-cytosine permease (2.A.39) family.</text>
</comment>
<name>A0A7C8TXG2_ORBOL</name>
<reference evidence="8 9" key="1">
    <citation type="submission" date="2019-06" db="EMBL/GenBank/DDBJ databases">
        <authorList>
            <person name="Palmer J.M."/>
        </authorList>
    </citation>
    <scope>NUCLEOTIDE SEQUENCE [LARGE SCALE GENOMIC DNA]</scope>
    <source>
        <strain evidence="8 9">TWF788</strain>
    </source>
</reference>
<dbReference type="Pfam" id="PF02133">
    <property type="entry name" value="Transp_cyt_pur"/>
    <property type="match status" value="1"/>
</dbReference>
<feature type="compositionally biased region" description="Basic and acidic residues" evidence="6">
    <location>
        <begin position="668"/>
        <end position="680"/>
    </location>
</feature>
<dbReference type="Gene3D" id="1.10.4160.10">
    <property type="entry name" value="Hydantoin permease"/>
    <property type="match status" value="1"/>
</dbReference>
<keyword evidence="4 7" id="KW-1133">Transmembrane helix</keyword>
<feature type="transmembrane region" description="Helical" evidence="7">
    <location>
        <begin position="278"/>
        <end position="298"/>
    </location>
</feature>
<evidence type="ECO:0000256" key="6">
    <source>
        <dbReference type="SAM" id="MobiDB-lite"/>
    </source>
</evidence>
<feature type="region of interest" description="Disordered" evidence="6">
    <location>
        <begin position="666"/>
        <end position="685"/>
    </location>
</feature>
<comment type="caution">
    <text evidence="8">The sequence shown here is derived from an EMBL/GenBank/DDBJ whole genome shotgun (WGS) entry which is preliminary data.</text>
</comment>
<evidence type="ECO:0000256" key="5">
    <source>
        <dbReference type="ARBA" id="ARBA00023136"/>
    </source>
</evidence>
<evidence type="ECO:0000256" key="7">
    <source>
        <dbReference type="SAM" id="Phobius"/>
    </source>
</evidence>
<proteinExistence type="inferred from homology"/>
<feature type="transmembrane region" description="Helical" evidence="7">
    <location>
        <begin position="386"/>
        <end position="406"/>
    </location>
</feature>
<keyword evidence="5 7" id="KW-0472">Membrane</keyword>
<dbReference type="PANTHER" id="PTHR30618:SF15">
    <property type="entry name" value="NICOTINAMIDE RIBOSIDE TRANSPORTER 1-RELATED"/>
    <property type="match status" value="1"/>
</dbReference>
<feature type="transmembrane region" description="Helical" evidence="7">
    <location>
        <begin position="546"/>
        <end position="567"/>
    </location>
</feature>
<dbReference type="GO" id="GO:0005886">
    <property type="term" value="C:plasma membrane"/>
    <property type="evidence" value="ECO:0007669"/>
    <property type="project" value="TreeGrafter"/>
</dbReference>
<feature type="transmembrane region" description="Helical" evidence="7">
    <location>
        <begin position="219"/>
        <end position="240"/>
    </location>
</feature>
<gene>
    <name evidence="8" type="primary">THI7</name>
    <name evidence="8" type="ORF">TWF788_005230</name>
</gene>
<dbReference type="PANTHER" id="PTHR30618">
    <property type="entry name" value="NCS1 FAMILY PURINE/PYRIMIDINE TRANSPORTER"/>
    <property type="match status" value="1"/>
</dbReference>
<feature type="transmembrane region" description="Helical" evidence="7">
    <location>
        <begin position="246"/>
        <end position="266"/>
    </location>
</feature>
<dbReference type="EMBL" id="JAABOE010000024">
    <property type="protein sequence ID" value="KAF3184529.1"/>
    <property type="molecule type" value="Genomic_DNA"/>
</dbReference>
<evidence type="ECO:0000256" key="3">
    <source>
        <dbReference type="ARBA" id="ARBA00022692"/>
    </source>
</evidence>
<keyword evidence="3 7" id="KW-0812">Transmembrane</keyword>
<dbReference type="InterPro" id="IPR001248">
    <property type="entry name" value="Pur-cyt_permease"/>
</dbReference>
<evidence type="ECO:0000256" key="1">
    <source>
        <dbReference type="ARBA" id="ARBA00004141"/>
    </source>
</evidence>
<accession>A0A7C8TXG2</accession>
<dbReference type="AlphaFoldDB" id="A0A7C8TXG2"/>
<evidence type="ECO:0000313" key="8">
    <source>
        <dbReference type="EMBL" id="KAF3184529.1"/>
    </source>
</evidence>
<dbReference type="GO" id="GO:0015205">
    <property type="term" value="F:nucleobase transmembrane transporter activity"/>
    <property type="evidence" value="ECO:0007669"/>
    <property type="project" value="TreeGrafter"/>
</dbReference>
<feature type="transmembrane region" description="Helical" evidence="7">
    <location>
        <begin position="185"/>
        <end position="207"/>
    </location>
</feature>
<evidence type="ECO:0000256" key="2">
    <source>
        <dbReference type="ARBA" id="ARBA00008974"/>
    </source>
</evidence>